<evidence type="ECO:0000256" key="2">
    <source>
        <dbReference type="SAM" id="SignalP"/>
    </source>
</evidence>
<gene>
    <name evidence="4" type="ORF">Enr8_02460</name>
</gene>
<keyword evidence="4" id="KW-0269">Exonuclease</keyword>
<dbReference type="PANTHER" id="PTHR11371:SF31">
    <property type="entry name" value="EXTRACELLULAR NUCLEASE"/>
    <property type="match status" value="1"/>
</dbReference>
<dbReference type="Gene3D" id="3.60.10.10">
    <property type="entry name" value="Endonuclease/exonuclease/phosphatase"/>
    <property type="match status" value="1"/>
</dbReference>
<dbReference type="InterPro" id="IPR005135">
    <property type="entry name" value="Endo/exonuclease/phosphatase"/>
</dbReference>
<reference evidence="4 5" key="1">
    <citation type="submission" date="2019-02" db="EMBL/GenBank/DDBJ databases">
        <title>Deep-cultivation of Planctomycetes and their phenomic and genomic characterization uncovers novel biology.</title>
        <authorList>
            <person name="Wiegand S."/>
            <person name="Jogler M."/>
            <person name="Boedeker C."/>
            <person name="Pinto D."/>
            <person name="Vollmers J."/>
            <person name="Rivas-Marin E."/>
            <person name="Kohn T."/>
            <person name="Peeters S.H."/>
            <person name="Heuer A."/>
            <person name="Rast P."/>
            <person name="Oberbeckmann S."/>
            <person name="Bunk B."/>
            <person name="Jeske O."/>
            <person name="Meyerdierks A."/>
            <person name="Storesund J.E."/>
            <person name="Kallscheuer N."/>
            <person name="Luecker S."/>
            <person name="Lage O.M."/>
            <person name="Pohl T."/>
            <person name="Merkel B.J."/>
            <person name="Hornburger P."/>
            <person name="Mueller R.-W."/>
            <person name="Bruemmer F."/>
            <person name="Labrenz M."/>
            <person name="Spormann A.M."/>
            <person name="Op Den Camp H."/>
            <person name="Overmann J."/>
            <person name="Amann R."/>
            <person name="Jetten M.S.M."/>
            <person name="Mascher T."/>
            <person name="Medema M.H."/>
            <person name="Devos D.P."/>
            <person name="Kaster A.-K."/>
            <person name="Ovreas L."/>
            <person name="Rohde M."/>
            <person name="Galperin M.Y."/>
            <person name="Jogler C."/>
        </authorList>
    </citation>
    <scope>NUCLEOTIDE SEQUENCE [LARGE SCALE GENOMIC DNA]</scope>
    <source>
        <strain evidence="4 5">Enr8</strain>
    </source>
</reference>
<keyword evidence="4" id="KW-0540">Nuclease</keyword>
<keyword evidence="5" id="KW-1185">Reference proteome</keyword>
<evidence type="ECO:0000313" key="4">
    <source>
        <dbReference type="EMBL" id="TWT38553.1"/>
    </source>
</evidence>
<feature type="domain" description="LTD" evidence="3">
    <location>
        <begin position="316"/>
        <end position="415"/>
    </location>
</feature>
<proteinExistence type="predicted"/>
<dbReference type="GO" id="GO:0004519">
    <property type="term" value="F:endonuclease activity"/>
    <property type="evidence" value="ECO:0007669"/>
    <property type="project" value="UniProtKB-KW"/>
</dbReference>
<organism evidence="4 5">
    <name type="scientific">Blastopirellula retiformator</name>
    <dbReference type="NCBI Taxonomy" id="2527970"/>
    <lineage>
        <taxon>Bacteria</taxon>
        <taxon>Pseudomonadati</taxon>
        <taxon>Planctomycetota</taxon>
        <taxon>Planctomycetia</taxon>
        <taxon>Pirellulales</taxon>
        <taxon>Pirellulaceae</taxon>
        <taxon>Blastopirellula</taxon>
    </lineage>
</organism>
<feature type="signal peptide" evidence="2">
    <location>
        <begin position="1"/>
        <end position="23"/>
    </location>
</feature>
<protein>
    <submittedName>
        <fullName evidence="4">Endonuclease/Exonuclease/phosphatase family protein</fullName>
    </submittedName>
</protein>
<keyword evidence="2" id="KW-0732">Signal</keyword>
<sequence precursor="true">MRTCSLLIALNLFCTSACNSASAEILQVGSWNIEWLGKPEMRKQDPQKPADLAAEINSSGVDILALQEISDTDPAHDRVGNQTLDQVVAILNKKQGNDWKYELFPKRDPYAEDQLTGVAWNEARVHRVGGAMRIEPVDLLGDNYYTWDRQPHAVKFSAGEGKTDFVLVPLHMKSNYGGASREMAKHRAAEASALVVELPKIKAAFGDDDIVLIGDSNMLSAQEPGAKKFAQAGFRDLNAADQNTHVNNAPFDRIFVPKDQQEFANSRQAVLVANNRREFEQKLSDHYLVSTQIVIGADDDEGGAPAAMSVAPTRPRPSPQQPSDLQILAVLPDPYSKDDGNEAVVLASSSTRPLKLDGWRLTDDDGGNIKLTGEIPPCSAITIHHPGEAWLSNRGDELRLVDPDGNVIDEVRYTQDDVEPGKFITNLKRK</sequence>
<evidence type="ECO:0000313" key="5">
    <source>
        <dbReference type="Proteomes" id="UP000318878"/>
    </source>
</evidence>
<dbReference type="Pfam" id="PF03372">
    <property type="entry name" value="Exo_endo_phos"/>
    <property type="match status" value="1"/>
</dbReference>
<evidence type="ECO:0000259" key="3">
    <source>
        <dbReference type="PROSITE" id="PS51841"/>
    </source>
</evidence>
<dbReference type="Proteomes" id="UP000318878">
    <property type="component" value="Unassembled WGS sequence"/>
</dbReference>
<dbReference type="RefSeq" id="WP_186767367.1">
    <property type="nucleotide sequence ID" value="NZ_SJPF01000001.1"/>
</dbReference>
<dbReference type="CDD" id="cd10283">
    <property type="entry name" value="MnuA_DNase1-like"/>
    <property type="match status" value="1"/>
</dbReference>
<dbReference type="InterPro" id="IPR036415">
    <property type="entry name" value="Lamin_tail_dom_sf"/>
</dbReference>
<feature type="region of interest" description="Disordered" evidence="1">
    <location>
        <begin position="299"/>
        <end position="322"/>
    </location>
</feature>
<dbReference type="SUPFAM" id="SSF74853">
    <property type="entry name" value="Lamin A/C globular tail domain"/>
    <property type="match status" value="1"/>
</dbReference>
<dbReference type="AlphaFoldDB" id="A0A5C5VKM3"/>
<dbReference type="InterPro" id="IPR036691">
    <property type="entry name" value="Endo/exonu/phosph_ase_sf"/>
</dbReference>
<feature type="chain" id="PRO_5023039058" evidence="2">
    <location>
        <begin position="24"/>
        <end position="430"/>
    </location>
</feature>
<dbReference type="PROSITE" id="PS51841">
    <property type="entry name" value="LTD"/>
    <property type="match status" value="1"/>
</dbReference>
<dbReference type="EMBL" id="SJPF01000001">
    <property type="protein sequence ID" value="TWT38553.1"/>
    <property type="molecule type" value="Genomic_DNA"/>
</dbReference>
<dbReference type="Pfam" id="PF00932">
    <property type="entry name" value="LTD"/>
    <property type="match status" value="1"/>
</dbReference>
<keyword evidence="4" id="KW-0255">Endonuclease</keyword>
<evidence type="ECO:0000256" key="1">
    <source>
        <dbReference type="SAM" id="MobiDB-lite"/>
    </source>
</evidence>
<dbReference type="SUPFAM" id="SSF56219">
    <property type="entry name" value="DNase I-like"/>
    <property type="match status" value="1"/>
</dbReference>
<keyword evidence="4" id="KW-0378">Hydrolase</keyword>
<dbReference type="InterPro" id="IPR001322">
    <property type="entry name" value="Lamin_tail_dom"/>
</dbReference>
<name>A0A5C5VKM3_9BACT</name>
<dbReference type="PANTHER" id="PTHR11371">
    <property type="entry name" value="DEOXYRIBONUCLEASE"/>
    <property type="match status" value="1"/>
</dbReference>
<comment type="caution">
    <text evidence="4">The sequence shown here is derived from an EMBL/GenBank/DDBJ whole genome shotgun (WGS) entry which is preliminary data.</text>
</comment>
<accession>A0A5C5VKM3</accession>
<dbReference type="GO" id="GO:0004527">
    <property type="term" value="F:exonuclease activity"/>
    <property type="evidence" value="ECO:0007669"/>
    <property type="project" value="UniProtKB-KW"/>
</dbReference>